<dbReference type="AlphaFoldDB" id="A0A265UUL6"/>
<dbReference type="EMBL" id="NGJN01000003">
    <property type="protein sequence ID" value="OZV69009.1"/>
    <property type="molecule type" value="Genomic_DNA"/>
</dbReference>
<gene>
    <name evidence="1" type="ORF">CA834_05985</name>
</gene>
<reference evidence="1 2" key="1">
    <citation type="submission" date="2017-05" db="EMBL/GenBank/DDBJ databases">
        <title>The draft genome sequence of Idiomarina salinarum WNB302.</title>
        <authorList>
            <person name="Sun Y."/>
            <person name="Chen B."/>
            <person name="Du Z."/>
        </authorList>
    </citation>
    <scope>NUCLEOTIDE SEQUENCE [LARGE SCALE GENOMIC DNA]</scope>
    <source>
        <strain evidence="1 2">WNB302</strain>
    </source>
</reference>
<dbReference type="OrthoDB" id="1415142at2"/>
<protein>
    <submittedName>
        <fullName evidence="1">Uncharacterized protein</fullName>
    </submittedName>
</protein>
<dbReference type="RefSeq" id="WP_094967780.1">
    <property type="nucleotide sequence ID" value="NZ_NGJN01000003.1"/>
</dbReference>
<evidence type="ECO:0000313" key="2">
    <source>
        <dbReference type="Proteomes" id="UP000216840"/>
    </source>
</evidence>
<name>A0A265UUL6_9FLAO</name>
<sequence length="299" mass="34975">MKTKFIASLVAVFSFYLSHSQEWMRSLPIAQDLAMAQNKMVLMVWEDMTKYRYPVLIKDKYGRNRLVPNLFTNERLSPIIWENFVPVIVNENMYESLFLKIKNKRKQSYIDKFNDNSIKIMDINGNILNTNPNTGDYENISVLLNKYALNTTYLASELKNYHEQKNFYSAYFLAAKYMDFSLYFGDDVRAEILRLSEIYSDEASSFLIAEPLEDRLVLEQRLALLESKNDVIAGKPQRAYRKLKRIKKDGVLEANQPMFVFLSFTTHMITKRYDKARALKSSLSSVNLKKAQKIININK</sequence>
<accession>A0A265UUL6</accession>
<organism evidence="1 2">
    <name type="scientific">Winogradskyella aurantia</name>
    <dbReference type="NCBI Taxonomy" id="1915063"/>
    <lineage>
        <taxon>Bacteria</taxon>
        <taxon>Pseudomonadati</taxon>
        <taxon>Bacteroidota</taxon>
        <taxon>Flavobacteriia</taxon>
        <taxon>Flavobacteriales</taxon>
        <taxon>Flavobacteriaceae</taxon>
        <taxon>Winogradskyella</taxon>
    </lineage>
</organism>
<evidence type="ECO:0000313" key="1">
    <source>
        <dbReference type="EMBL" id="OZV69009.1"/>
    </source>
</evidence>
<comment type="caution">
    <text evidence="1">The sequence shown here is derived from an EMBL/GenBank/DDBJ whole genome shotgun (WGS) entry which is preliminary data.</text>
</comment>
<dbReference type="Proteomes" id="UP000216840">
    <property type="component" value="Unassembled WGS sequence"/>
</dbReference>
<proteinExistence type="predicted"/>
<keyword evidence="2" id="KW-1185">Reference proteome</keyword>